<gene>
    <name evidence="1" type="ORF">KGA66_15400</name>
</gene>
<proteinExistence type="predicted"/>
<sequence>MRQLERTAMAPQADYLEFDDSLVDFAVAAYQEDGHWDAVGLPPHVAESLDAFLSALHQQVSEGPTIGLVGLGDEYFVAARPVGARVLLFLSDVAAAVDDRIAGDVLDRVDPGADPRELADGPIGDQDMFADLGLDPLELAFVCERLQREPEFGLGEAVGGIASRLGFGEQFAHAARRDEQADQWLDG</sequence>
<keyword evidence="2" id="KW-1185">Reference proteome</keyword>
<comment type="caution">
    <text evidence="1">The sequence shown here is derived from an EMBL/GenBank/DDBJ whole genome shotgun (WGS) entry which is preliminary data.</text>
</comment>
<evidence type="ECO:0000313" key="1">
    <source>
        <dbReference type="EMBL" id="MBS2964443.1"/>
    </source>
</evidence>
<reference evidence="1" key="1">
    <citation type="submission" date="2021-04" db="EMBL/GenBank/DDBJ databases">
        <title>Genome based classification of Actinospica acidithermotolerans sp. nov., an actinobacterium isolated from an Indonesian hot spring.</title>
        <authorList>
            <person name="Kusuma A.B."/>
            <person name="Putra K.E."/>
            <person name="Nafisah S."/>
            <person name="Loh J."/>
            <person name="Nouioui I."/>
            <person name="Goodfellow M."/>
        </authorList>
    </citation>
    <scope>NUCLEOTIDE SEQUENCE</scope>
    <source>
        <strain evidence="1">DSM 45618</strain>
    </source>
</reference>
<accession>A0A8J7WN90</accession>
<dbReference type="AlphaFoldDB" id="A0A8J7WN90"/>
<dbReference type="NCBIfam" id="TIGR03941">
    <property type="entry name" value="tRNA_deam_assoc"/>
    <property type="match status" value="1"/>
</dbReference>
<name>A0A8J7WN90_9ACTN</name>
<dbReference type="RefSeq" id="WP_211468803.1">
    <property type="nucleotide sequence ID" value="NZ_JAGSXH010000050.1"/>
</dbReference>
<organism evidence="1 2">
    <name type="scientific">Actinocrinis puniceicyclus</name>
    <dbReference type="NCBI Taxonomy" id="977794"/>
    <lineage>
        <taxon>Bacteria</taxon>
        <taxon>Bacillati</taxon>
        <taxon>Actinomycetota</taxon>
        <taxon>Actinomycetes</taxon>
        <taxon>Catenulisporales</taxon>
        <taxon>Actinospicaceae</taxon>
        <taxon>Actinocrinis</taxon>
    </lineage>
</organism>
<dbReference type="InterPro" id="IPR023869">
    <property type="entry name" value="tRNA_Adeno_NH3ase_assoc_put"/>
</dbReference>
<evidence type="ECO:0000313" key="2">
    <source>
        <dbReference type="Proteomes" id="UP000677913"/>
    </source>
</evidence>
<protein>
    <submittedName>
        <fullName evidence="1">tRNA adenosine deaminase-associated protein</fullName>
    </submittedName>
</protein>
<dbReference type="EMBL" id="JAGSXH010000050">
    <property type="protein sequence ID" value="MBS2964443.1"/>
    <property type="molecule type" value="Genomic_DNA"/>
</dbReference>
<dbReference type="Proteomes" id="UP000677913">
    <property type="component" value="Unassembled WGS sequence"/>
</dbReference>